<proteinExistence type="predicted"/>
<dbReference type="InterPro" id="IPR016024">
    <property type="entry name" value="ARM-type_fold"/>
</dbReference>
<dbReference type="PANTHER" id="PTHR10194:SF142">
    <property type="entry name" value="NEUROFIBROMIN"/>
    <property type="match status" value="1"/>
</dbReference>
<dbReference type="EMBL" id="BDGG01000007">
    <property type="protein sequence ID" value="GAV01231.1"/>
    <property type="molecule type" value="Genomic_DNA"/>
</dbReference>
<dbReference type="Pfam" id="PF21877">
    <property type="entry name" value="PH_NF1"/>
    <property type="match status" value="1"/>
</dbReference>
<comment type="caution">
    <text evidence="6">The sequence shown here is derived from an EMBL/GenBank/DDBJ whole genome shotgun (WGS) entry which is preliminary data.</text>
</comment>
<dbReference type="InterPro" id="IPR036865">
    <property type="entry name" value="CRAL-TRIO_dom_sf"/>
</dbReference>
<dbReference type="PROSITE" id="PS50191">
    <property type="entry name" value="CRAL_TRIO"/>
    <property type="match status" value="1"/>
</dbReference>
<keyword evidence="2" id="KW-0597">Phosphoprotein</keyword>
<dbReference type="SUPFAM" id="SSF48371">
    <property type="entry name" value="ARM repeat"/>
    <property type="match status" value="1"/>
</dbReference>
<dbReference type="CDD" id="cd05130">
    <property type="entry name" value="RasGAP_Neurofibromin"/>
    <property type="match status" value="1"/>
</dbReference>
<dbReference type="InterPro" id="IPR001936">
    <property type="entry name" value="RasGAP_dom"/>
</dbReference>
<dbReference type="SMART" id="SM00323">
    <property type="entry name" value="RasGAP"/>
    <property type="match status" value="1"/>
</dbReference>
<evidence type="ECO:0000313" key="6">
    <source>
        <dbReference type="EMBL" id="GAV01231.1"/>
    </source>
</evidence>
<feature type="region of interest" description="Disordered" evidence="3">
    <location>
        <begin position="2485"/>
        <end position="2554"/>
    </location>
</feature>
<reference evidence="6 7" key="1">
    <citation type="journal article" date="2016" name="Nat. Commun.">
        <title>Extremotolerant tardigrade genome and improved radiotolerance of human cultured cells by tardigrade-unique protein.</title>
        <authorList>
            <person name="Hashimoto T."/>
            <person name="Horikawa D.D."/>
            <person name="Saito Y."/>
            <person name="Kuwahara H."/>
            <person name="Kozuka-Hata H."/>
            <person name="Shin-I T."/>
            <person name="Minakuchi Y."/>
            <person name="Ohishi K."/>
            <person name="Motoyama A."/>
            <person name="Aizu T."/>
            <person name="Enomoto A."/>
            <person name="Kondo K."/>
            <person name="Tanaka S."/>
            <person name="Hara Y."/>
            <person name="Koshikawa S."/>
            <person name="Sagara H."/>
            <person name="Miura T."/>
            <person name="Yokobori S."/>
            <person name="Miyagawa K."/>
            <person name="Suzuki Y."/>
            <person name="Kubo T."/>
            <person name="Oyama M."/>
            <person name="Kohara Y."/>
            <person name="Fujiyama A."/>
            <person name="Arakawa K."/>
            <person name="Katayama T."/>
            <person name="Toyoda A."/>
            <person name="Kunieda T."/>
        </authorList>
    </citation>
    <scope>NUCLEOTIDE SEQUENCE [LARGE SCALE GENOMIC DNA]</scope>
    <source>
        <strain evidence="6 7">YOKOZUNA-1</strain>
    </source>
</reference>
<dbReference type="Gene3D" id="2.30.29.30">
    <property type="entry name" value="Pleckstrin-homology domain (PH domain)/Phosphotyrosine-binding domain (PTB)"/>
    <property type="match status" value="1"/>
</dbReference>
<dbReference type="PANTHER" id="PTHR10194">
    <property type="entry name" value="RAS GTPASE-ACTIVATING PROTEINS"/>
    <property type="match status" value="1"/>
</dbReference>
<dbReference type="CDD" id="cd00170">
    <property type="entry name" value="SEC14"/>
    <property type="match status" value="1"/>
</dbReference>
<evidence type="ECO:0000256" key="2">
    <source>
        <dbReference type="ARBA" id="ARBA00022553"/>
    </source>
</evidence>
<accession>A0A1D1VJY7</accession>
<dbReference type="Gene3D" id="1.10.506.10">
    <property type="entry name" value="GTPase Activation - p120gap, domain 1"/>
    <property type="match status" value="2"/>
</dbReference>
<dbReference type="GO" id="GO:0005096">
    <property type="term" value="F:GTPase activator activity"/>
    <property type="evidence" value="ECO:0007669"/>
    <property type="project" value="UniProtKB-KW"/>
</dbReference>
<name>A0A1D1VJY7_RAMVA</name>
<dbReference type="Pfam" id="PF13716">
    <property type="entry name" value="CRAL_TRIO_2"/>
    <property type="match status" value="1"/>
</dbReference>
<evidence type="ECO:0000256" key="1">
    <source>
        <dbReference type="ARBA" id="ARBA00022468"/>
    </source>
</evidence>
<feature type="region of interest" description="Disordered" evidence="3">
    <location>
        <begin position="2427"/>
        <end position="2449"/>
    </location>
</feature>
<dbReference type="InterPro" id="IPR039360">
    <property type="entry name" value="Ras_GTPase"/>
</dbReference>
<evidence type="ECO:0000256" key="3">
    <source>
        <dbReference type="SAM" id="MobiDB-lite"/>
    </source>
</evidence>
<feature type="compositionally biased region" description="Low complexity" evidence="3">
    <location>
        <begin position="2509"/>
        <end position="2522"/>
    </location>
</feature>
<evidence type="ECO:0008006" key="8">
    <source>
        <dbReference type="Google" id="ProtNLM"/>
    </source>
</evidence>
<dbReference type="OrthoDB" id="28245at2759"/>
<dbReference type="Gene3D" id="3.40.525.10">
    <property type="entry name" value="CRAL-TRIO lipid binding domain"/>
    <property type="match status" value="1"/>
</dbReference>
<keyword evidence="1" id="KW-0343">GTPase activation</keyword>
<dbReference type="STRING" id="947166.A0A1D1VJY7"/>
<protein>
    <recommendedName>
        <fullName evidence="8">Ras-GAP domain-containing protein</fullName>
    </recommendedName>
</protein>
<feature type="compositionally biased region" description="Polar residues" evidence="3">
    <location>
        <begin position="2485"/>
        <end position="2498"/>
    </location>
</feature>
<dbReference type="SUPFAM" id="SSF48350">
    <property type="entry name" value="GTPase activation domain, GAP"/>
    <property type="match status" value="1"/>
</dbReference>
<evidence type="ECO:0000313" key="7">
    <source>
        <dbReference type="Proteomes" id="UP000186922"/>
    </source>
</evidence>
<feature type="region of interest" description="Disordered" evidence="3">
    <location>
        <begin position="764"/>
        <end position="784"/>
    </location>
</feature>
<dbReference type="InterPro" id="IPR054071">
    <property type="entry name" value="PH_NF1"/>
</dbReference>
<evidence type="ECO:0000259" key="5">
    <source>
        <dbReference type="PROSITE" id="PS50191"/>
    </source>
</evidence>
<gene>
    <name evidence="6" type="primary">RvY_11972-1</name>
    <name evidence="6" type="synonym">RvY_11972.1</name>
    <name evidence="6" type="ORF">RvY_11972</name>
</gene>
<dbReference type="Proteomes" id="UP000186922">
    <property type="component" value="Unassembled WGS sequence"/>
</dbReference>
<dbReference type="PROSITE" id="PS50018">
    <property type="entry name" value="RAS_GTPASE_ACTIV_2"/>
    <property type="match status" value="1"/>
</dbReference>
<sequence>MFNVPLAGQQARHLATPATFPKINNTGSQKPEVWVQSLINRFEEQLPVKTGVQSIASRSTLEQQKEYLINISRSKFSLVIQGLTKMLQSVASTRIFGEDAERSLIDSQLIILETLEQCLVNGQPKDTSRVEEQKYVNLLLPEICQFLNIVTDNPMLVQLKMSASKVLCALSLNNFNSIFSRISTRISALSICPDECVELGDVELIQHINVDRVNLPRILNEVVGKFKQLKKNVHMCLISYLERAIWNFMDNYPEEFMNQQKVPDEDLADACEKLFDQLEYFTEGNTKRKAVAWPLQIMLLILSPTALEEVVNADNGAPCSPKHLRKKMFLDSLRKALVGHGAPKHLTEGAGVACVKLCKASTYISNKDSTNVVFGLVQTVIADLKALIFNPHKPFSRGANYDVDLMIDCFVAFFHIQPHNLDVLKICLNLSASPVYHFVLVNALHRIATQPRLPFWPSIDVLYNKVTDLRILFIETLTYVCQGCGSVPPVKFGSTHPMSLKEKVSKFREKTSEEVTSFKYLLVHIVRLMSTDPMLFLHNASKQNTEMLINGLVSVVHQNFISDLAEQAMEALLVLHQPQYIMLWNSEAPMAMFWDTSSSVLFSISQKLIQHQIVNYCEVLKWLREILKCRNAFLRRNRENANQGSNIAIARQAQIKLEVVLFMYLWSIDIDAVLIAMSCFQHLCDEVEIRATDEYAIATLLPNYQIYQELTAATSALTTGRAQLQKRIMSLLRRIDKNTPGVTQAWDETHLCWDESRKFLSGFPKIGERPSKRRTSHTSSSSPEHELEDVFSEWLNMTGFLCALGGVSVQKRPPSRPMSGSMAPEARKVSIISAQNSNQDLQYCPVTQFCRYMLNLLVCNNEKFGPKIQKHVKELLGHELNPALYPILFESIRSIVEKFFDPSTGQVIISDLNTQFVEHIVFVIRNILTNKTERPAEDVGATSIESMVLSIVRYCRNMDNSQHSLHIKMKFCQLVEVVMQRRDDLCFRQEMRFRNKLVEYLSDWVLGNSHQITAAAAAATAAANVTSTVVTTTIENREAIRELDCVAVRAIAALLAELPLQPEENDRGDMVEAKSQLFLKYFTLFMNLLNECSAATTDEKPKEEDGQVIDVLRTATIQAMSNLLSANVESGLVHSISLGYHNDLQTRVSFLEVLTKILQQGTEFDTLAENILADRFERLVELLTMIDDKGELPIANALSFVSPPSQLDDVARVFVSIFEAKHLLYELLWNLFVKEVELADCMQTIFRGTTLASKVMASCFRMFGATYIQQLIRPHIEAMMQNPDSFYEVDPNRLDGDANAVVVVNRKNLEVITQKIFNSIVSSVDRFPSQLRCLCTCLYNVIAQRFPTLNHISAVGTVIFLRFINPAIVSPVENGIIDIQPPSNVKRGLMYVSKILQNIASHVLFSKEQHMRPFNDFLRANFDDCRRLFVQISSDASPVHDARDPPLAMSYLSDVNVLTLHRLLYYNQEKIGEYLGSNRDYKAGRRPFDKLATLLAHLGPPEHRSVESQWSVHGDLSNTRFEEIMSRQHMHEKDEFKSLKALNIFYQAGKSVNGYPVFYYIARKYKMNEHHADMLIYHVLLTLKPFQHQKFELIMDFTHTCAENRFRTEILSKWCAVLPAEVYQNVNSIYIYNCSTWVKEYFKFHESFLQTLKGSRKLQFIDQISRLNEVLEGGSRLPSTTVSLEEDLKVFHGALKLSHKDTKVSIKLGSSSIQITSTERTKVLGHPVLLNDVYYAAEIEEVILVDDNQFSLSILHEQGPLSFIHDNCDEIVQAIIHIRTRWELSQPDNVVTHPKIRPKAVPGTLLNISLLNLGSPDPSLRSAAYNLLCALTATFDLQIEGQLLETAGLCIPANNTIFIKSVSEKLAAQEPHLTLEFLEECIQGFKASTIELKHLVLEYVPPWLSNLTRFCRHSDDNKRQKVALILDKLITLTLQEEEMYPSIIAKIWGNLGQVSDLLDMILDSFIKRSVTAGLGSPAAEILADTAVALASSSVDLVAKKIIQRLLKLIDKTCVSPTWTLEQHLMFEDIGILTRYLLMLSFNNQLDVIKNLPYLLHFVAMLLSTGPMALRASIHGLVINIIHSLLTCSTPLFGEPTQKILRLALTEFSLPKFYQFFGISSVKSAAVTAFRFTTHRPGERSMLPAYAHHSNDHSRLSLPALEAITDALLEITEACIPEIPLCDWLERWTSLARSFAIRYNPSLQPRALIVFGCISKQVTDQDVKQLLRILVKALESFSDVTLIDAITMCLTRLEPILRAESPIHKALFWIAICILQLDEVSLYSSGLSLLEQNLHTLDNHGIFEYQSLDDVMMATREPLEWQYFKQLDHSVGMSFKNAFHFAFVGHLIKGFRHPEPETTNRTIRVLNMCLTIVAKPNKRERFEVTAESVPYLAALLPVSEEVRSRCRLKHQLLVGAGMPNSESVDSMDAVVLSPSPPTAHFPPLGHDTQSQLAARRLKSCEVLSASQANSNPYPLPRNLYQHGASSTSTVAVGSDTPKSWKSLDLDHPDASTSTSGAPSPSGSRPAFRPQRSSSMPAPRSPKNFDGGSTNTIGNVSDLRNARTSVSGENNVLLDPEFLSDYATQALTLSILATIVRHTTDENEARILYQYLAEASVVFPKVFPVIHSLLDAKINSVLQLCHDQAILEAVQSIIHNMITCEEASSQQPPQSLQSLGFGGLWRFAGPFNRSAASADSAELFVNCLEAMVETCLPGDDGDDIEGEGIDYAGSLNSSVAINLSNSLSSLSVGSPTEKNSNNDFDLARRHLDNHKRSFKQKSTSKNGGKQHEI</sequence>
<dbReference type="InterPro" id="IPR011993">
    <property type="entry name" value="PH-like_dom_sf"/>
</dbReference>
<organism evidence="6 7">
    <name type="scientific">Ramazzottius varieornatus</name>
    <name type="common">Water bear</name>
    <name type="synonym">Tardigrade</name>
    <dbReference type="NCBI Taxonomy" id="947166"/>
    <lineage>
        <taxon>Eukaryota</taxon>
        <taxon>Metazoa</taxon>
        <taxon>Ecdysozoa</taxon>
        <taxon>Tardigrada</taxon>
        <taxon>Eutardigrada</taxon>
        <taxon>Parachela</taxon>
        <taxon>Hypsibioidea</taxon>
        <taxon>Ramazzottiidae</taxon>
        <taxon>Ramazzottius</taxon>
    </lineage>
</organism>
<evidence type="ECO:0000259" key="4">
    <source>
        <dbReference type="PROSITE" id="PS50018"/>
    </source>
</evidence>
<dbReference type="CDD" id="cd13313">
    <property type="entry name" value="PH_NF1"/>
    <property type="match status" value="1"/>
</dbReference>
<feature type="domain" description="Ras-GAP" evidence="4">
    <location>
        <begin position="1206"/>
        <end position="1401"/>
    </location>
</feature>
<feature type="domain" description="CRAL-TRIO" evidence="5">
    <location>
        <begin position="1532"/>
        <end position="1689"/>
    </location>
</feature>
<feature type="region of interest" description="Disordered" evidence="3">
    <location>
        <begin position="2766"/>
        <end position="2787"/>
    </location>
</feature>
<dbReference type="InterPro" id="IPR001251">
    <property type="entry name" value="CRAL-TRIO_dom"/>
</dbReference>
<dbReference type="InterPro" id="IPR008936">
    <property type="entry name" value="Rho_GTPase_activation_prot"/>
</dbReference>
<dbReference type="Pfam" id="PF00616">
    <property type="entry name" value="RasGAP"/>
    <property type="match status" value="1"/>
</dbReference>
<keyword evidence="7" id="KW-1185">Reference proteome</keyword>